<geneLocation type="plasmid" evidence="3 4">
    <name>p1</name>
</geneLocation>
<dbReference type="Proteomes" id="UP000516404">
    <property type="component" value="Plasmid p1"/>
</dbReference>
<gene>
    <name evidence="3" type="ORF">IDM49_11545</name>
</gene>
<keyword evidence="3" id="KW-0614">Plasmid</keyword>
<evidence type="ECO:0000256" key="1">
    <source>
        <dbReference type="SAM" id="MobiDB-lite"/>
    </source>
</evidence>
<evidence type="ECO:0000313" key="3">
    <source>
        <dbReference type="EMBL" id="QOW64650.1"/>
    </source>
</evidence>
<feature type="compositionally biased region" description="Polar residues" evidence="1">
    <location>
        <begin position="80"/>
        <end position="99"/>
    </location>
</feature>
<dbReference type="GeneID" id="96624868"/>
<dbReference type="KEGG" id="rter:IDM49_11545"/>
<feature type="chain" id="PRO_5030923755" evidence="2">
    <location>
        <begin position="25"/>
        <end position="213"/>
    </location>
</feature>
<accession>A0A7S6WW81</accession>
<dbReference type="RefSeq" id="WP_193836691.1">
    <property type="nucleotide sequence ID" value="NZ_CP062960.1"/>
</dbReference>
<keyword evidence="2" id="KW-0732">Signal</keyword>
<dbReference type="EMBL" id="CP062960">
    <property type="protein sequence ID" value="QOW64650.1"/>
    <property type="molecule type" value="Genomic_DNA"/>
</dbReference>
<dbReference type="PROSITE" id="PS51257">
    <property type="entry name" value="PROKAR_LIPOPROTEIN"/>
    <property type="match status" value="1"/>
</dbReference>
<evidence type="ECO:0000256" key="2">
    <source>
        <dbReference type="SAM" id="SignalP"/>
    </source>
</evidence>
<feature type="compositionally biased region" description="Low complexity" evidence="1">
    <location>
        <begin position="35"/>
        <end position="79"/>
    </location>
</feature>
<reference evidence="3 4" key="1">
    <citation type="submission" date="2020-09" db="EMBL/GenBank/DDBJ databases">
        <title>Investigation of environmental microbes.</title>
        <authorList>
            <person name="Ou Y."/>
            <person name="Kang Q."/>
        </authorList>
    </citation>
    <scope>NUCLEOTIDE SEQUENCE [LARGE SCALE GENOMIC DNA]</scope>
    <source>
        <strain evidence="3 4">KJZ-14</strain>
        <plasmid evidence="3 4">p1</plasmid>
    </source>
</reference>
<organism evidence="3 4">
    <name type="scientific">Rothia terrae</name>
    <dbReference type="NCBI Taxonomy" id="396015"/>
    <lineage>
        <taxon>Bacteria</taxon>
        <taxon>Bacillati</taxon>
        <taxon>Actinomycetota</taxon>
        <taxon>Actinomycetes</taxon>
        <taxon>Micrococcales</taxon>
        <taxon>Micrococcaceae</taxon>
        <taxon>Rothia</taxon>
    </lineage>
</organism>
<feature type="signal peptide" evidence="2">
    <location>
        <begin position="1"/>
        <end position="24"/>
    </location>
</feature>
<feature type="region of interest" description="Disordered" evidence="1">
    <location>
        <begin position="19"/>
        <end position="115"/>
    </location>
</feature>
<feature type="region of interest" description="Disordered" evidence="1">
    <location>
        <begin position="182"/>
        <end position="213"/>
    </location>
</feature>
<proteinExistence type="predicted"/>
<evidence type="ECO:0000313" key="4">
    <source>
        <dbReference type="Proteomes" id="UP000516404"/>
    </source>
</evidence>
<dbReference type="AlphaFoldDB" id="A0A7S6WW81"/>
<name>A0A7S6WW81_9MICC</name>
<sequence length="213" mass="21804">MKHALKAVSAVALLALFTGCGSSNQEKTDSKDTQPTNSTVAASATASPTQAASSQATPSPSSTASPSATTPSPTPENSPQGESQPSATPVQTTEPSKQATEPVANPSWCNPQGGPGVETIETCPPMPTYPIVVHNEQEAAEYLLEQKFQNNPDITAAVTQVLPDAQGAPGQYVVVARSESMRQAGGSGTVGTFLVTPEGNWGEADPSMIPQNG</sequence>
<protein>
    <submittedName>
        <fullName evidence="3">Uncharacterized protein</fullName>
    </submittedName>
</protein>
<keyword evidence="4" id="KW-1185">Reference proteome</keyword>